<evidence type="ECO:0000313" key="2">
    <source>
        <dbReference type="Proteomes" id="UP001500403"/>
    </source>
</evidence>
<name>A0ABN3X6X0_9ACTN</name>
<dbReference type="InterPro" id="IPR036736">
    <property type="entry name" value="ACP-like_sf"/>
</dbReference>
<organism evidence="1 2">
    <name type="scientific">Streptomyces enissocaesilis</name>
    <dbReference type="NCBI Taxonomy" id="332589"/>
    <lineage>
        <taxon>Bacteria</taxon>
        <taxon>Bacillati</taxon>
        <taxon>Actinomycetota</taxon>
        <taxon>Actinomycetes</taxon>
        <taxon>Kitasatosporales</taxon>
        <taxon>Streptomycetaceae</taxon>
        <taxon>Streptomyces</taxon>
        <taxon>Streptomyces rochei group</taxon>
    </lineage>
</organism>
<dbReference type="SUPFAM" id="SSF47336">
    <property type="entry name" value="ACP-like"/>
    <property type="match status" value="1"/>
</dbReference>
<reference evidence="1 2" key="1">
    <citation type="journal article" date="2019" name="Int. J. Syst. Evol. Microbiol.">
        <title>The Global Catalogue of Microorganisms (GCM) 10K type strain sequencing project: providing services to taxonomists for standard genome sequencing and annotation.</title>
        <authorList>
            <consortium name="The Broad Institute Genomics Platform"/>
            <consortium name="The Broad Institute Genome Sequencing Center for Infectious Disease"/>
            <person name="Wu L."/>
            <person name="Ma J."/>
        </authorList>
    </citation>
    <scope>NUCLEOTIDE SEQUENCE [LARGE SCALE GENOMIC DNA]</scope>
    <source>
        <strain evidence="1 2">JCM 9088</strain>
    </source>
</reference>
<keyword evidence="2" id="KW-1185">Reference proteome</keyword>
<sequence length="84" mass="8692">MSASHEALLAQVKIDLLEKLQNSAEETDPEASSLDLGPASPDVLELSSLVAKQCGVRAGTKDLFAVEKPDGSAGLTEKSAGVVR</sequence>
<protein>
    <recommendedName>
        <fullName evidence="3">Carrier domain-containing protein</fullName>
    </recommendedName>
</protein>
<accession>A0ABN3X6X0</accession>
<evidence type="ECO:0000313" key="1">
    <source>
        <dbReference type="EMBL" id="GAA2938881.1"/>
    </source>
</evidence>
<gene>
    <name evidence="1" type="ORF">GCM10010446_25380</name>
</gene>
<evidence type="ECO:0008006" key="3">
    <source>
        <dbReference type="Google" id="ProtNLM"/>
    </source>
</evidence>
<dbReference type="Proteomes" id="UP001500403">
    <property type="component" value="Unassembled WGS sequence"/>
</dbReference>
<comment type="caution">
    <text evidence="1">The sequence shown here is derived from an EMBL/GenBank/DDBJ whole genome shotgun (WGS) entry which is preliminary data.</text>
</comment>
<dbReference type="EMBL" id="BAAAUD010000023">
    <property type="protein sequence ID" value="GAA2938881.1"/>
    <property type="molecule type" value="Genomic_DNA"/>
</dbReference>
<proteinExistence type="predicted"/>